<gene>
    <name evidence="1" type="ORF">LEP1GSC036_2950</name>
</gene>
<protein>
    <submittedName>
        <fullName evidence="1">Uncharacterized protein</fullName>
    </submittedName>
</protein>
<proteinExistence type="predicted"/>
<comment type="caution">
    <text evidence="1">The sequence shown here is derived from an EMBL/GenBank/DDBJ whole genome shotgun (WGS) entry which is preliminary data.</text>
</comment>
<evidence type="ECO:0000313" key="1">
    <source>
        <dbReference type="EMBL" id="EKR64895.1"/>
    </source>
</evidence>
<sequence length="90" mass="10402">MQIPGRFEVFGFHIFSIGINSEKEKRLNFDFLEAEKEPIFFRLGANSILRFSFFEAMNSSLELCRPLTQNVLENRQSSDKKIKVVSPASK</sequence>
<dbReference type="Proteomes" id="UP000001338">
    <property type="component" value="Unassembled WGS sequence"/>
</dbReference>
<dbReference type="EMBL" id="AFLV02000032">
    <property type="protein sequence ID" value="EKR64895.1"/>
    <property type="molecule type" value="Genomic_DNA"/>
</dbReference>
<accession>A0A828Z5F4</accession>
<dbReference type="AlphaFoldDB" id="A0A828Z5F4"/>
<name>A0A828Z5F4_9LEPT</name>
<evidence type="ECO:0000313" key="2">
    <source>
        <dbReference type="Proteomes" id="UP000001338"/>
    </source>
</evidence>
<organism evidence="1 2">
    <name type="scientific">Leptospira weilii str. 2006001853</name>
    <dbReference type="NCBI Taxonomy" id="1001589"/>
    <lineage>
        <taxon>Bacteria</taxon>
        <taxon>Pseudomonadati</taxon>
        <taxon>Spirochaetota</taxon>
        <taxon>Spirochaetia</taxon>
        <taxon>Leptospirales</taxon>
        <taxon>Leptospiraceae</taxon>
        <taxon>Leptospira</taxon>
    </lineage>
</organism>
<reference evidence="1 2" key="1">
    <citation type="submission" date="2012-10" db="EMBL/GenBank/DDBJ databases">
        <authorList>
            <person name="Harkins D.M."/>
            <person name="Durkin A.S."/>
            <person name="Brinkac L.M."/>
            <person name="Haft D.H."/>
            <person name="Selengut J.D."/>
            <person name="Sanka R."/>
            <person name="DePew J."/>
            <person name="Purushe J."/>
            <person name="Whelen A.C."/>
            <person name="Vinetz J.M."/>
            <person name="Sutton G.G."/>
            <person name="Nierman W.C."/>
            <person name="Fouts D.E."/>
        </authorList>
    </citation>
    <scope>NUCLEOTIDE SEQUENCE [LARGE SCALE GENOMIC DNA]</scope>
    <source>
        <strain evidence="1 2">2006001853</strain>
    </source>
</reference>